<feature type="compositionally biased region" description="Acidic residues" evidence="2">
    <location>
        <begin position="494"/>
        <end position="519"/>
    </location>
</feature>
<dbReference type="Proteomes" id="UP000751190">
    <property type="component" value="Unassembled WGS sequence"/>
</dbReference>
<evidence type="ECO:0000259" key="3">
    <source>
        <dbReference type="Pfam" id="PF07282"/>
    </source>
</evidence>
<accession>A0A8J5XGH2</accession>
<dbReference type="EMBL" id="JAGTXO010000015">
    <property type="protein sequence ID" value="KAG8463663.1"/>
    <property type="molecule type" value="Genomic_DNA"/>
</dbReference>
<organism evidence="4 5">
    <name type="scientific">Diacronema lutheri</name>
    <name type="common">Unicellular marine alga</name>
    <name type="synonym">Monochrysis lutheri</name>
    <dbReference type="NCBI Taxonomy" id="2081491"/>
    <lineage>
        <taxon>Eukaryota</taxon>
        <taxon>Haptista</taxon>
        <taxon>Haptophyta</taxon>
        <taxon>Pavlovophyceae</taxon>
        <taxon>Pavlovales</taxon>
        <taxon>Pavlovaceae</taxon>
        <taxon>Diacronema</taxon>
    </lineage>
</organism>
<feature type="domain" description="Cas12f1-like TNB" evidence="3">
    <location>
        <begin position="363"/>
        <end position="446"/>
    </location>
</feature>
<keyword evidence="5" id="KW-1185">Reference proteome</keyword>
<sequence>MVLHNIDYECAPTPRWNYDRHTTRYFLVQIRNLQHVAEGQALLCRLARLYTQLTDRPPRYNVAPLRTHNVPRNVRLTANAIWETLPDDERKELRARLKALDLRDHDGEPIKWTGTNGLTPPMSDVRVRYAVFATRFDISNRVFDYAGRERPPADLPWHARRSWVGLAPLPRVPLPGRQPVQSVVTDGVAVHAVGTVLVPKAQAPAGGSSVLHRWRRPDFTQRARARAAGFARETAKTNAARRRVRTGGRGEEFSVEADEARLGEAHSAKVLGEGEFLAFHRESARVRERAAEHVYDAPARRKERWRRDSGGRANAARVAEALIAAHCVDGVTRDRLLVCVGKWLHDHKGAQPKGAPPAFQVALLRELRRRGVAAVFVPEPYTSMHCSTPRLAKGGRLQRCGAELAQDPRLPVAKGGTRTVHALVICPACNGGKKPVHRDYNAARNIFYDVHDIAAHAAGRDTTSTPERFALVLAWWARGEVWEREERMLHGEGDDCDDKGDGDDEGDDEGDGDDDDDGSGDGGGGEGDGDGDGDGGGGGDDDDDGGGGGGGDGGGDDGGGRGGGGGGGSRARTPARGAAGASAGGGSARGPKRGRR</sequence>
<feature type="region of interest" description="Disordered" evidence="2">
    <location>
        <begin position="489"/>
        <end position="596"/>
    </location>
</feature>
<feature type="compositionally biased region" description="Acidic residues" evidence="2">
    <location>
        <begin position="527"/>
        <end position="545"/>
    </location>
</feature>
<name>A0A8J5XGH2_DIALT</name>
<reference evidence="4" key="1">
    <citation type="submission" date="2021-05" db="EMBL/GenBank/DDBJ databases">
        <title>The genome of the haptophyte Pavlova lutheri (Diacronema luteri, Pavlovales) - a model for lipid biosynthesis in eukaryotic algae.</title>
        <authorList>
            <person name="Hulatt C.J."/>
            <person name="Posewitz M.C."/>
        </authorList>
    </citation>
    <scope>NUCLEOTIDE SEQUENCE</scope>
    <source>
        <strain evidence="4">NIVA-4/92</strain>
    </source>
</reference>
<evidence type="ECO:0000256" key="1">
    <source>
        <dbReference type="ARBA" id="ARBA00023125"/>
    </source>
</evidence>
<feature type="compositionally biased region" description="Low complexity" evidence="2">
    <location>
        <begin position="570"/>
        <end position="581"/>
    </location>
</feature>
<evidence type="ECO:0000313" key="5">
    <source>
        <dbReference type="Proteomes" id="UP000751190"/>
    </source>
</evidence>
<evidence type="ECO:0000256" key="2">
    <source>
        <dbReference type="SAM" id="MobiDB-lite"/>
    </source>
</evidence>
<dbReference type="AlphaFoldDB" id="A0A8J5XGH2"/>
<protein>
    <recommendedName>
        <fullName evidence="3">Cas12f1-like TNB domain-containing protein</fullName>
    </recommendedName>
</protein>
<dbReference type="InterPro" id="IPR010095">
    <property type="entry name" value="Cas12f1-like_TNB"/>
</dbReference>
<evidence type="ECO:0000313" key="4">
    <source>
        <dbReference type="EMBL" id="KAG8463663.1"/>
    </source>
</evidence>
<feature type="compositionally biased region" description="Gly residues" evidence="2">
    <location>
        <begin position="546"/>
        <end position="569"/>
    </location>
</feature>
<proteinExistence type="predicted"/>
<keyword evidence="1" id="KW-0238">DNA-binding</keyword>
<gene>
    <name evidence="4" type="ORF">KFE25_003936</name>
</gene>
<dbReference type="Pfam" id="PF07282">
    <property type="entry name" value="Cas12f1-like_TNB"/>
    <property type="match status" value="1"/>
</dbReference>
<dbReference type="GO" id="GO:0003677">
    <property type="term" value="F:DNA binding"/>
    <property type="evidence" value="ECO:0007669"/>
    <property type="project" value="UniProtKB-KW"/>
</dbReference>
<comment type="caution">
    <text evidence="4">The sequence shown here is derived from an EMBL/GenBank/DDBJ whole genome shotgun (WGS) entry which is preliminary data.</text>
</comment>
<feature type="region of interest" description="Disordered" evidence="2">
    <location>
        <begin position="227"/>
        <end position="252"/>
    </location>
</feature>